<evidence type="ECO:0000313" key="3">
    <source>
        <dbReference type="EMBL" id="MBD3870911.1"/>
    </source>
</evidence>
<dbReference type="PANTHER" id="PTHR47515:SF1">
    <property type="entry name" value="BLR2054 PROTEIN"/>
    <property type="match status" value="1"/>
</dbReference>
<dbReference type="Proteomes" id="UP000598633">
    <property type="component" value="Unassembled WGS sequence"/>
</dbReference>
<dbReference type="SUPFAM" id="SSF53098">
    <property type="entry name" value="Ribonuclease H-like"/>
    <property type="match status" value="1"/>
</dbReference>
<gene>
    <name evidence="3" type="ORF">IFJ97_06075</name>
</gene>
<dbReference type="PANTHER" id="PTHR47515">
    <property type="entry name" value="LOW CALCIUM RESPONSE LOCUS PROTEIN T"/>
    <property type="match status" value="1"/>
</dbReference>
<reference evidence="3 4" key="1">
    <citation type="submission" date="2020-08" db="EMBL/GenBank/DDBJ databases">
        <title>Acidobacteriota in marine sediments use diverse sulfur dissimilation pathways.</title>
        <authorList>
            <person name="Wasmund K."/>
        </authorList>
    </citation>
    <scope>NUCLEOTIDE SEQUENCE [LARGE SCALE GENOMIC DNA]</scope>
    <source>
        <strain evidence="3">MAG AM3-A</strain>
    </source>
</reference>
<evidence type="ECO:0000313" key="4">
    <source>
        <dbReference type="Proteomes" id="UP000598633"/>
    </source>
</evidence>
<feature type="region of interest" description="Disordered" evidence="1">
    <location>
        <begin position="159"/>
        <end position="181"/>
    </location>
</feature>
<dbReference type="GO" id="GO:0003676">
    <property type="term" value="F:nucleic acid binding"/>
    <property type="evidence" value="ECO:0007669"/>
    <property type="project" value="InterPro"/>
</dbReference>
<dbReference type="Pfam" id="PF13683">
    <property type="entry name" value="rve_3"/>
    <property type="match status" value="1"/>
</dbReference>
<dbReference type="InterPro" id="IPR036397">
    <property type="entry name" value="RNaseH_sf"/>
</dbReference>
<feature type="domain" description="Integrase catalytic" evidence="2">
    <location>
        <begin position="2"/>
        <end position="170"/>
    </location>
</feature>
<sequence>MEVNAPNDLWTADYKGEFKTLDGRYCYPLTIADQDSRYLLASEGLLSTRGRWARPVFSRVFRKHGLPDAILTDNGAPFAVWNAICGLSALGVWWIQLGIRHHRIEPGKPQQNPRHERMHRTMKAEATRPPGANLRCQRRKFDAFRKEFNEVRPHQALGQKTPAEVWRPSPRPYPERTPKPEYPAHYEKRRVTSVGHIKFKNRLLFLSSNLLGETVALEEIDDAIWSIYYYDVLIARFDERAGKVIS</sequence>
<comment type="caution">
    <text evidence="3">The sequence shown here is derived from an EMBL/GenBank/DDBJ whole genome shotgun (WGS) entry which is preliminary data.</text>
</comment>
<organism evidence="3 4">
    <name type="scientific">Candidatus Sulfomarinibacter kjeldsenii</name>
    <dbReference type="NCBI Taxonomy" id="2885994"/>
    <lineage>
        <taxon>Bacteria</taxon>
        <taxon>Pseudomonadati</taxon>
        <taxon>Acidobacteriota</taxon>
        <taxon>Thermoanaerobaculia</taxon>
        <taxon>Thermoanaerobaculales</taxon>
        <taxon>Candidatus Sulfomarinibacteraceae</taxon>
        <taxon>Candidatus Sulfomarinibacter</taxon>
    </lineage>
</organism>
<dbReference type="GO" id="GO:0015074">
    <property type="term" value="P:DNA integration"/>
    <property type="evidence" value="ECO:0007669"/>
    <property type="project" value="InterPro"/>
</dbReference>
<dbReference type="AlphaFoldDB" id="A0A8J6Y0X8"/>
<dbReference type="EMBL" id="JACXWA010000104">
    <property type="protein sequence ID" value="MBD3870911.1"/>
    <property type="molecule type" value="Genomic_DNA"/>
</dbReference>
<dbReference type="Gene3D" id="3.30.420.10">
    <property type="entry name" value="Ribonuclease H-like superfamily/Ribonuclease H"/>
    <property type="match status" value="1"/>
</dbReference>
<evidence type="ECO:0000259" key="2">
    <source>
        <dbReference type="PROSITE" id="PS50994"/>
    </source>
</evidence>
<evidence type="ECO:0000256" key="1">
    <source>
        <dbReference type="SAM" id="MobiDB-lite"/>
    </source>
</evidence>
<protein>
    <submittedName>
        <fullName evidence="3">Transposase family protein</fullName>
    </submittedName>
</protein>
<dbReference type="InterPro" id="IPR012337">
    <property type="entry name" value="RNaseH-like_sf"/>
</dbReference>
<name>A0A8J6Y0X8_9BACT</name>
<dbReference type="InterPro" id="IPR001584">
    <property type="entry name" value="Integrase_cat-core"/>
</dbReference>
<proteinExistence type="predicted"/>
<accession>A0A8J6Y0X8</accession>
<dbReference type="PROSITE" id="PS50994">
    <property type="entry name" value="INTEGRASE"/>
    <property type="match status" value="1"/>
</dbReference>